<feature type="region of interest" description="Disordered" evidence="1">
    <location>
        <begin position="158"/>
        <end position="180"/>
    </location>
</feature>
<protein>
    <recommendedName>
        <fullName evidence="2">GAF domain-containing protein</fullName>
    </recommendedName>
</protein>
<dbReference type="OrthoDB" id="9805474at2"/>
<dbReference type="InterPro" id="IPR043128">
    <property type="entry name" value="Rev_trsase/Diguanyl_cyclase"/>
</dbReference>
<proteinExistence type="predicted"/>
<dbReference type="InterPro" id="IPR003018">
    <property type="entry name" value="GAF"/>
</dbReference>
<dbReference type="Proteomes" id="UP000236379">
    <property type="component" value="Unassembled WGS sequence"/>
</dbReference>
<dbReference type="Pfam" id="PF13185">
    <property type="entry name" value="GAF_2"/>
    <property type="match status" value="1"/>
</dbReference>
<dbReference type="Gene3D" id="3.30.70.270">
    <property type="match status" value="1"/>
</dbReference>
<dbReference type="EMBL" id="PPPD01000005">
    <property type="protein sequence ID" value="PNY79269.1"/>
    <property type="molecule type" value="Genomic_DNA"/>
</dbReference>
<dbReference type="InterPro" id="IPR029016">
    <property type="entry name" value="GAF-like_dom_sf"/>
</dbReference>
<accession>A0A2K3URV0</accession>
<evidence type="ECO:0000256" key="1">
    <source>
        <dbReference type="SAM" id="MobiDB-lite"/>
    </source>
</evidence>
<organism evidence="3 4">
    <name type="scientific">Deinococcus koreensis</name>
    <dbReference type="NCBI Taxonomy" id="2054903"/>
    <lineage>
        <taxon>Bacteria</taxon>
        <taxon>Thermotogati</taxon>
        <taxon>Deinococcota</taxon>
        <taxon>Deinococci</taxon>
        <taxon>Deinococcales</taxon>
        <taxon>Deinococcaceae</taxon>
        <taxon>Deinococcus</taxon>
    </lineage>
</organism>
<evidence type="ECO:0000313" key="4">
    <source>
        <dbReference type="Proteomes" id="UP000236379"/>
    </source>
</evidence>
<gene>
    <name evidence="3" type="ORF">CVO96_20370</name>
</gene>
<sequence>MPRLIETPVKVWSGSWASRTASSLNSLVYRWRCPILHLAVIVEAFVQVREIEVSPIFVPLEVQGERAGVLSMQRSDTHAFDDTDLQFLALLAPHVSIALGNAALREALERATLTDPLTGLPNRRAFNGEVRAALIGRRAESHSGHMKTRARECGIVTPPVRAQPDPRPRFAGHGGVTQPA</sequence>
<comment type="caution">
    <text evidence="3">The sequence shown here is derived from an EMBL/GenBank/DDBJ whole genome shotgun (WGS) entry which is preliminary data.</text>
</comment>
<evidence type="ECO:0000259" key="2">
    <source>
        <dbReference type="Pfam" id="PF13185"/>
    </source>
</evidence>
<keyword evidence="4" id="KW-1185">Reference proteome</keyword>
<evidence type="ECO:0000313" key="3">
    <source>
        <dbReference type="EMBL" id="PNY79269.1"/>
    </source>
</evidence>
<reference evidence="3 4" key="1">
    <citation type="submission" date="2018-01" db="EMBL/GenBank/DDBJ databases">
        <title>Deinococcus koreensis sp. nov., a radiation-resistant bacterium isolated from river water.</title>
        <authorList>
            <person name="Choi A."/>
        </authorList>
    </citation>
    <scope>NUCLEOTIDE SEQUENCE [LARGE SCALE GENOMIC DNA]</scope>
    <source>
        <strain evidence="3 4">SJW1-2</strain>
    </source>
</reference>
<feature type="domain" description="GAF" evidence="2">
    <location>
        <begin position="54"/>
        <end position="99"/>
    </location>
</feature>
<name>A0A2K3URV0_9DEIO</name>
<dbReference type="Gene3D" id="3.30.450.40">
    <property type="match status" value="1"/>
</dbReference>
<dbReference type="AlphaFoldDB" id="A0A2K3URV0"/>
<dbReference type="SUPFAM" id="SSF55781">
    <property type="entry name" value="GAF domain-like"/>
    <property type="match status" value="1"/>
</dbReference>